<protein>
    <submittedName>
        <fullName evidence="1">Uncharacterized protein</fullName>
    </submittedName>
</protein>
<evidence type="ECO:0000313" key="1">
    <source>
        <dbReference type="EMBL" id="OUR77930.1"/>
    </source>
</evidence>
<dbReference type="Proteomes" id="UP000243053">
    <property type="component" value="Unassembled WGS sequence"/>
</dbReference>
<dbReference type="EMBL" id="MAAF01000084">
    <property type="protein sequence ID" value="OUR77930.1"/>
    <property type="molecule type" value="Genomic_DNA"/>
</dbReference>
<comment type="caution">
    <text evidence="1">The sequence shown here is derived from an EMBL/GenBank/DDBJ whole genome shotgun (WGS) entry which is preliminary data.</text>
</comment>
<evidence type="ECO:0000313" key="2">
    <source>
        <dbReference type="Proteomes" id="UP000243053"/>
    </source>
</evidence>
<dbReference type="AlphaFoldDB" id="A0A1Y5E6U5"/>
<reference evidence="2" key="1">
    <citation type="journal article" date="2017" name="Proc. Natl. Acad. Sci. U.S.A.">
        <title>Simulation of Deepwater Horizon oil plume reveals substrate specialization within a complex community of hydrocarbon degraders.</title>
        <authorList>
            <person name="Hu P."/>
            <person name="Dubinsky E.A."/>
            <person name="Probst A.J."/>
            <person name="Wang J."/>
            <person name="Sieber C.M.K."/>
            <person name="Tom L.M."/>
            <person name="Gardinali P."/>
            <person name="Banfield J.F."/>
            <person name="Atlas R.M."/>
            <person name="Andersen G.L."/>
        </authorList>
    </citation>
    <scope>NUCLEOTIDE SEQUENCE [LARGE SCALE GENOMIC DNA]</scope>
</reference>
<name>A0A1Y5E6U5_COLPS</name>
<proteinExistence type="predicted"/>
<organism evidence="1 2">
    <name type="scientific">Colwellia psychrerythraea</name>
    <name type="common">Vibrio psychroerythus</name>
    <dbReference type="NCBI Taxonomy" id="28229"/>
    <lineage>
        <taxon>Bacteria</taxon>
        <taxon>Pseudomonadati</taxon>
        <taxon>Pseudomonadota</taxon>
        <taxon>Gammaproteobacteria</taxon>
        <taxon>Alteromonadales</taxon>
        <taxon>Colwelliaceae</taxon>
        <taxon>Colwellia</taxon>
    </lineage>
</organism>
<sequence length="69" mass="8224">MAFLLLKTDVDPNYFYGEFLYDEGEYEMSYEYLHKAQKAPARKARLIADKYRQNEIQVLLTEGRKKISL</sequence>
<accession>A0A1Y5E6U5</accession>
<gene>
    <name evidence="1" type="ORF">A9Q75_14530</name>
</gene>